<dbReference type="CDD" id="cd00077">
    <property type="entry name" value="HDc"/>
    <property type="match status" value="1"/>
</dbReference>
<protein>
    <recommendedName>
        <fullName evidence="1">HD domain-containing protein</fullName>
    </recommendedName>
</protein>
<dbReference type="STRING" id="1797989.A3H66_02020"/>
<name>A0A1F5SC48_9BACT</name>
<proteinExistence type="predicted"/>
<evidence type="ECO:0000313" key="3">
    <source>
        <dbReference type="Proteomes" id="UP000178783"/>
    </source>
</evidence>
<dbReference type="AlphaFoldDB" id="A0A1F5SC48"/>
<evidence type="ECO:0000259" key="1">
    <source>
        <dbReference type="Pfam" id="PF01966"/>
    </source>
</evidence>
<comment type="caution">
    <text evidence="2">The sequence shown here is derived from an EMBL/GenBank/DDBJ whole genome shotgun (WGS) entry which is preliminary data.</text>
</comment>
<dbReference type="Pfam" id="PF01966">
    <property type="entry name" value="HD"/>
    <property type="match status" value="1"/>
</dbReference>
<dbReference type="SUPFAM" id="SSF109604">
    <property type="entry name" value="HD-domain/PDEase-like"/>
    <property type="match status" value="1"/>
</dbReference>
<organism evidence="2 3">
    <name type="scientific">Candidatus Falkowbacteria bacterium RIFCSPLOWO2_02_FULL_45_21</name>
    <dbReference type="NCBI Taxonomy" id="1797989"/>
    <lineage>
        <taxon>Bacteria</taxon>
        <taxon>Candidatus Falkowiibacteriota</taxon>
    </lineage>
</organism>
<gene>
    <name evidence="2" type="ORF">A3H66_02020</name>
</gene>
<evidence type="ECO:0000313" key="2">
    <source>
        <dbReference type="EMBL" id="OGF24290.1"/>
    </source>
</evidence>
<dbReference type="InterPro" id="IPR003607">
    <property type="entry name" value="HD/PDEase_dom"/>
</dbReference>
<reference evidence="2 3" key="1">
    <citation type="journal article" date="2016" name="Nat. Commun.">
        <title>Thousands of microbial genomes shed light on interconnected biogeochemical processes in an aquifer system.</title>
        <authorList>
            <person name="Anantharaman K."/>
            <person name="Brown C.T."/>
            <person name="Hug L.A."/>
            <person name="Sharon I."/>
            <person name="Castelle C.J."/>
            <person name="Probst A.J."/>
            <person name="Thomas B.C."/>
            <person name="Singh A."/>
            <person name="Wilkins M.J."/>
            <person name="Karaoz U."/>
            <person name="Brodie E.L."/>
            <person name="Williams K.H."/>
            <person name="Hubbard S.S."/>
            <person name="Banfield J.F."/>
        </authorList>
    </citation>
    <scope>NUCLEOTIDE SEQUENCE [LARGE SCALE GENOMIC DNA]</scope>
</reference>
<sequence>MKKYNYKKVRNQVAALVKRASDSPDNFYQETVWRYHILPVVEHSIKLGKILKADLEVLELSALLHDVAAITDKKYIPDHHRHGAKMAGKILSGLALPEEKIVKIKNCILNHRGSKSRPRLSLEEKILASADAMSHFTELADMMFLVYGIHKLKTREGAIWLKGKLERSWKKIMPAGRQLIRDNYMAAMKILDKAVIKK</sequence>
<accession>A0A1F5SC48</accession>
<dbReference type="Proteomes" id="UP000178783">
    <property type="component" value="Unassembled WGS sequence"/>
</dbReference>
<dbReference type="Gene3D" id="1.10.3210.10">
    <property type="entry name" value="Hypothetical protein af1432"/>
    <property type="match status" value="1"/>
</dbReference>
<dbReference type="EMBL" id="MFFW01000028">
    <property type="protein sequence ID" value="OGF24290.1"/>
    <property type="molecule type" value="Genomic_DNA"/>
</dbReference>
<dbReference type="InterPro" id="IPR006674">
    <property type="entry name" value="HD_domain"/>
</dbReference>
<feature type="domain" description="HD" evidence="1">
    <location>
        <begin position="35"/>
        <end position="133"/>
    </location>
</feature>